<dbReference type="PROSITE" id="PS51257">
    <property type="entry name" value="PROKAR_LIPOPROTEIN"/>
    <property type="match status" value="1"/>
</dbReference>
<keyword evidence="5" id="KW-0449">Lipoprotein</keyword>
<evidence type="ECO:0000256" key="2">
    <source>
        <dbReference type="PIRNR" id="PIRNR004654"/>
    </source>
</evidence>
<evidence type="ECO:0000256" key="4">
    <source>
        <dbReference type="SAM" id="SignalP"/>
    </source>
</evidence>
<evidence type="ECO:0000313" key="5">
    <source>
        <dbReference type="EMBL" id="MEL0608625.1"/>
    </source>
</evidence>
<feature type="repeat" description="TPR" evidence="3">
    <location>
        <begin position="65"/>
        <end position="98"/>
    </location>
</feature>
<comment type="subunit">
    <text evidence="2">Homodimer.</text>
</comment>
<dbReference type="Gene3D" id="1.25.40.10">
    <property type="entry name" value="Tetratricopeptide repeat domain"/>
    <property type="match status" value="1"/>
</dbReference>
<protein>
    <recommendedName>
        <fullName evidence="2">Lipoprotein NlpI</fullName>
    </recommendedName>
</protein>
<dbReference type="SUPFAM" id="SSF48452">
    <property type="entry name" value="TPR-like"/>
    <property type="match status" value="1"/>
</dbReference>
<keyword evidence="1 2" id="KW-1003">Cell membrane</keyword>
<organism evidence="5 6">
    <name type="scientific">Vibrio echinoideorum</name>
    <dbReference type="NCBI Taxonomy" id="2100116"/>
    <lineage>
        <taxon>Bacteria</taxon>
        <taxon>Pseudomonadati</taxon>
        <taxon>Pseudomonadota</taxon>
        <taxon>Gammaproteobacteria</taxon>
        <taxon>Vibrionales</taxon>
        <taxon>Vibrionaceae</taxon>
        <taxon>Vibrio</taxon>
    </lineage>
</organism>
<comment type="caution">
    <text evidence="5">The sequence shown here is derived from an EMBL/GenBank/DDBJ whole genome shotgun (WGS) entry which is preliminary data.</text>
</comment>
<dbReference type="InterPro" id="IPR023605">
    <property type="entry name" value="Lipoprotein_NlpI"/>
</dbReference>
<feature type="repeat" description="TPR" evidence="3">
    <location>
        <begin position="99"/>
        <end position="132"/>
    </location>
</feature>
<dbReference type="NCBIfam" id="NF008391">
    <property type="entry name" value="PRK11189.1"/>
    <property type="match status" value="1"/>
</dbReference>
<feature type="signal peptide" evidence="4">
    <location>
        <begin position="1"/>
        <end position="21"/>
    </location>
</feature>
<keyword evidence="6" id="KW-1185">Reference proteome</keyword>
<evidence type="ECO:0000313" key="6">
    <source>
        <dbReference type="Proteomes" id="UP001377160"/>
    </source>
</evidence>
<gene>
    <name evidence="5" type="primary">nlpI</name>
    <name evidence="5" type="ORF">V8Z71_09925</name>
</gene>
<dbReference type="Proteomes" id="UP001377160">
    <property type="component" value="Unassembled WGS sequence"/>
</dbReference>
<dbReference type="RefSeq" id="WP_341634997.1">
    <property type="nucleotide sequence ID" value="NZ_JBANDX010000006.1"/>
</dbReference>
<accession>A0ABU9FSZ2</accession>
<name>A0ABU9FSZ2_9VIBR</name>
<dbReference type="EMBL" id="JBANDX010000006">
    <property type="protein sequence ID" value="MEL0608625.1"/>
    <property type="molecule type" value="Genomic_DNA"/>
</dbReference>
<dbReference type="InterPro" id="IPR019734">
    <property type="entry name" value="TPR_rpt"/>
</dbReference>
<reference evidence="5 6" key="1">
    <citation type="submission" date="2024-02" db="EMBL/GenBank/DDBJ databases">
        <title>Bacteria isolated from the canopy kelp, Nereocystis luetkeana.</title>
        <authorList>
            <person name="Pfister C.A."/>
            <person name="Younker I.T."/>
            <person name="Light S.H."/>
        </authorList>
    </citation>
    <scope>NUCLEOTIDE SEQUENCE [LARGE SCALE GENOMIC DNA]</scope>
    <source>
        <strain evidence="5 6">TI.1.15</strain>
    </source>
</reference>
<evidence type="ECO:0000256" key="1">
    <source>
        <dbReference type="ARBA" id="ARBA00022475"/>
    </source>
</evidence>
<dbReference type="SMART" id="SM00028">
    <property type="entry name" value="TPR"/>
    <property type="match status" value="3"/>
</dbReference>
<feature type="chain" id="PRO_5046985446" description="Lipoprotein NlpI" evidence="4">
    <location>
        <begin position="22"/>
        <end position="313"/>
    </location>
</feature>
<keyword evidence="2" id="KW-0472">Membrane</keyword>
<proteinExistence type="predicted"/>
<dbReference type="PIRSF" id="PIRSF004654">
    <property type="entry name" value="NlpI"/>
    <property type="match status" value="1"/>
</dbReference>
<comment type="subcellular location">
    <subcellularLocation>
        <location evidence="2">Cell membrane</location>
    </subcellularLocation>
</comment>
<keyword evidence="3" id="KW-0802">TPR repeat</keyword>
<sequence>MKWFQTASMCLLLVLTGCATTSDNTSRWVYPPMAVPLQPSVQQEVQIARLSQLLQRPDLNYEVRAKMLFERGNYYDSVGLRDLARLDFNQSLSLNPAQPNIFNLLGVYFTQVGEFDAAYESFDSTLELDPANSYAERNRSIALYYGERYDLANEEMMKHYADDPSDPFRALWLYIIQHELTPEQAKIDLQTRYESRDEQWGWVLVAIMLDDITEEQAFKAILTGTRDNTLLAQRLTETYFYLAKRHHMNGDYANAISLYKLAVSFNVYEYVEHRYSFLELSRIFTTLKAEHLAQSKLAAAKLAEAEEEEANAK</sequence>
<keyword evidence="4" id="KW-0732">Signal</keyword>
<dbReference type="InterPro" id="IPR011990">
    <property type="entry name" value="TPR-like_helical_dom_sf"/>
</dbReference>
<dbReference type="PROSITE" id="PS50005">
    <property type="entry name" value="TPR"/>
    <property type="match status" value="2"/>
</dbReference>
<evidence type="ECO:0000256" key="3">
    <source>
        <dbReference type="PROSITE-ProRule" id="PRU00339"/>
    </source>
</evidence>
<comment type="function">
    <text evidence="2">May be involved in cell division.</text>
</comment>